<protein>
    <submittedName>
        <fullName evidence="2">Uncharacterized protein</fullName>
    </submittedName>
</protein>
<gene>
    <name evidence="2" type="ORF">Pan97_25530</name>
</gene>
<keyword evidence="1" id="KW-0472">Membrane</keyword>
<dbReference type="Proteomes" id="UP000318626">
    <property type="component" value="Chromosome"/>
</dbReference>
<dbReference type="RefSeq" id="WP_144972960.1">
    <property type="nucleotide sequence ID" value="NZ_CP036289.1"/>
</dbReference>
<evidence type="ECO:0000256" key="1">
    <source>
        <dbReference type="SAM" id="Phobius"/>
    </source>
</evidence>
<proteinExistence type="predicted"/>
<keyword evidence="1" id="KW-0812">Transmembrane</keyword>
<reference evidence="3" key="1">
    <citation type="submission" date="2019-02" db="EMBL/GenBank/DDBJ databases">
        <title>Deep-cultivation of Planctomycetes and their phenomic and genomic characterization uncovers novel biology.</title>
        <authorList>
            <person name="Wiegand S."/>
            <person name="Jogler M."/>
            <person name="Boedeker C."/>
            <person name="Pinto D."/>
            <person name="Vollmers J."/>
            <person name="Rivas-Marin E."/>
            <person name="Kohn T."/>
            <person name="Peeters S.H."/>
            <person name="Heuer A."/>
            <person name="Rast P."/>
            <person name="Oberbeckmann S."/>
            <person name="Bunk B."/>
            <person name="Jeske O."/>
            <person name="Meyerdierks A."/>
            <person name="Storesund J.E."/>
            <person name="Kallscheuer N."/>
            <person name="Luecker S."/>
            <person name="Lage O.M."/>
            <person name="Pohl T."/>
            <person name="Merkel B.J."/>
            <person name="Hornburger P."/>
            <person name="Mueller R.-W."/>
            <person name="Bruemmer F."/>
            <person name="Labrenz M."/>
            <person name="Spormann A.M."/>
            <person name="Op den Camp H."/>
            <person name="Overmann J."/>
            <person name="Amann R."/>
            <person name="Jetten M.S.M."/>
            <person name="Mascher T."/>
            <person name="Medema M.H."/>
            <person name="Devos D.P."/>
            <person name="Kaster A.-K."/>
            <person name="Ovreas L."/>
            <person name="Rohde M."/>
            <person name="Galperin M.Y."/>
            <person name="Jogler C."/>
        </authorList>
    </citation>
    <scope>NUCLEOTIDE SEQUENCE [LARGE SCALE GENOMIC DNA]</scope>
    <source>
        <strain evidence="3">Pan97</strain>
    </source>
</reference>
<evidence type="ECO:0000313" key="3">
    <source>
        <dbReference type="Proteomes" id="UP000318626"/>
    </source>
</evidence>
<keyword evidence="1" id="KW-1133">Transmembrane helix</keyword>
<accession>A0A518C8I4</accession>
<dbReference type="AlphaFoldDB" id="A0A518C8I4"/>
<keyword evidence="3" id="KW-1185">Reference proteome</keyword>
<evidence type="ECO:0000313" key="2">
    <source>
        <dbReference type="EMBL" id="QDU75520.1"/>
    </source>
</evidence>
<name>A0A518C8I4_9BACT</name>
<feature type="transmembrane region" description="Helical" evidence="1">
    <location>
        <begin position="44"/>
        <end position="63"/>
    </location>
</feature>
<sequence>MDDFWKFITNFKSVTSWIAKLAILSPWADIIVAVGPLWPSRVAVGVITSVVQAIILIWGFQFWKDISKARKKSRMKFFAASFIVFGVIYLLFLAFLTYPDPVQGRKAKGLVLQPSIAKILSGENQEGVVIPEPDSDNATEHGAITANSVEEILPLVGYEEFKVWQPWSIYLTRCLSVLAWIGVFGSVIGFITAFVLLQSKGE</sequence>
<dbReference type="EMBL" id="CP036289">
    <property type="protein sequence ID" value="QDU75520.1"/>
    <property type="molecule type" value="Genomic_DNA"/>
</dbReference>
<feature type="transmembrane region" description="Helical" evidence="1">
    <location>
        <begin position="75"/>
        <end position="98"/>
    </location>
</feature>
<feature type="transmembrane region" description="Helical" evidence="1">
    <location>
        <begin position="177"/>
        <end position="197"/>
    </location>
</feature>
<organism evidence="2 3">
    <name type="scientific">Bremerella volcania</name>
    <dbReference type="NCBI Taxonomy" id="2527984"/>
    <lineage>
        <taxon>Bacteria</taxon>
        <taxon>Pseudomonadati</taxon>
        <taxon>Planctomycetota</taxon>
        <taxon>Planctomycetia</taxon>
        <taxon>Pirellulales</taxon>
        <taxon>Pirellulaceae</taxon>
        <taxon>Bremerella</taxon>
    </lineage>
</organism>
<feature type="transmembrane region" description="Helical" evidence="1">
    <location>
        <begin position="21"/>
        <end position="38"/>
    </location>
</feature>
<dbReference type="KEGG" id="bvo:Pan97_25530"/>